<organism evidence="1 2">
    <name type="scientific">Denticeps clupeoides</name>
    <name type="common">denticle herring</name>
    <dbReference type="NCBI Taxonomy" id="299321"/>
    <lineage>
        <taxon>Eukaryota</taxon>
        <taxon>Metazoa</taxon>
        <taxon>Chordata</taxon>
        <taxon>Craniata</taxon>
        <taxon>Vertebrata</taxon>
        <taxon>Euteleostomi</taxon>
        <taxon>Actinopterygii</taxon>
        <taxon>Neopterygii</taxon>
        <taxon>Teleostei</taxon>
        <taxon>Clupei</taxon>
        <taxon>Clupeiformes</taxon>
        <taxon>Denticipitoidei</taxon>
        <taxon>Denticipitidae</taxon>
        <taxon>Denticeps</taxon>
    </lineage>
</organism>
<dbReference type="GO" id="GO:0005763">
    <property type="term" value="C:mitochondrial small ribosomal subunit"/>
    <property type="evidence" value="ECO:0007669"/>
    <property type="project" value="TreeGrafter"/>
</dbReference>
<gene>
    <name evidence="1" type="primary">MRPS28</name>
</gene>
<reference evidence="1" key="2">
    <citation type="submission" date="2025-08" db="UniProtKB">
        <authorList>
            <consortium name="Ensembl"/>
        </authorList>
    </citation>
    <scope>IDENTIFICATION</scope>
</reference>
<dbReference type="Proteomes" id="UP000694580">
    <property type="component" value="Chromosome 3"/>
</dbReference>
<reference evidence="1 2" key="1">
    <citation type="submission" date="2020-06" db="EMBL/GenBank/DDBJ databases">
        <authorList>
            <consortium name="Wellcome Sanger Institute Data Sharing"/>
        </authorList>
    </citation>
    <scope>NUCLEOTIDE SEQUENCE [LARGE SCALE GENOMIC DNA]</scope>
</reference>
<evidence type="ECO:0000313" key="2">
    <source>
        <dbReference type="Proteomes" id="UP000694580"/>
    </source>
</evidence>
<dbReference type="PANTHER" id="PTHR13447:SF2">
    <property type="entry name" value="SMALL RIBOSOMAL SUBUNIT PROTEIN BS1M"/>
    <property type="match status" value="1"/>
</dbReference>
<evidence type="ECO:0000313" key="1">
    <source>
        <dbReference type="Ensembl" id="ENSDCDP00010002496.1"/>
    </source>
</evidence>
<accession>A0AAY4A5P7</accession>
<evidence type="ECO:0008006" key="3">
    <source>
        <dbReference type="Google" id="ProtNLM"/>
    </source>
</evidence>
<sequence>MRVCCVLTNKMRTISGGTRPWTNRPVLHTKCTKTAYTGSGKAPEHLQEPDQDARKPGFAAAYELHTDLRPDGRRGPADEESFATLLRRSPLVQMGPARDRIVTGRIFKVVGDDLYVDFGAKFHCVCRRPPEGPDAGRYQRGARVRLRLEDLELTARFLGAATDTTLLEAEATLLGLLDGKDAAKLKK</sequence>
<keyword evidence="2" id="KW-1185">Reference proteome</keyword>
<name>A0AAY4A5P7_9TELE</name>
<dbReference type="Pfam" id="PF10246">
    <property type="entry name" value="MRP-S35"/>
    <property type="match status" value="1"/>
</dbReference>
<dbReference type="GeneTree" id="ENSGT00390000001057"/>
<protein>
    <recommendedName>
        <fullName evidence="3">Mitochondrial ribosomal protein S28</fullName>
    </recommendedName>
</protein>
<dbReference type="InterPro" id="IPR019375">
    <property type="entry name" value="Ribosomal_bS1m"/>
</dbReference>
<dbReference type="PANTHER" id="PTHR13447">
    <property type="entry name" value="MITOCHONDRIAL 28S RIBOSOMAL PROTEIN S28"/>
    <property type="match status" value="1"/>
</dbReference>
<dbReference type="Ensembl" id="ENSDCDT00010002595.1">
    <property type="protein sequence ID" value="ENSDCDP00010002496.1"/>
    <property type="gene ID" value="ENSDCDG00010001213.1"/>
</dbReference>
<reference evidence="1" key="3">
    <citation type="submission" date="2025-09" db="UniProtKB">
        <authorList>
            <consortium name="Ensembl"/>
        </authorList>
    </citation>
    <scope>IDENTIFICATION</scope>
</reference>
<dbReference type="AlphaFoldDB" id="A0AAY4A5P7"/>
<proteinExistence type="predicted"/>